<dbReference type="SUPFAM" id="SSF56112">
    <property type="entry name" value="Protein kinase-like (PK-like)"/>
    <property type="match status" value="1"/>
</dbReference>
<dbReference type="EMBL" id="DF237100">
    <property type="protein sequence ID" value="GAQ83519.1"/>
    <property type="molecule type" value="Genomic_DNA"/>
</dbReference>
<evidence type="ECO:0000313" key="3">
    <source>
        <dbReference type="Proteomes" id="UP000054558"/>
    </source>
</evidence>
<dbReference type="Gene3D" id="1.10.510.10">
    <property type="entry name" value="Transferase(Phosphotransferase) domain 1"/>
    <property type="match status" value="1"/>
</dbReference>
<dbReference type="InterPro" id="IPR000719">
    <property type="entry name" value="Prot_kinase_dom"/>
</dbReference>
<organism evidence="2 3">
    <name type="scientific">Klebsormidium nitens</name>
    <name type="common">Green alga</name>
    <name type="synonym">Ulothrix nitens</name>
    <dbReference type="NCBI Taxonomy" id="105231"/>
    <lineage>
        <taxon>Eukaryota</taxon>
        <taxon>Viridiplantae</taxon>
        <taxon>Streptophyta</taxon>
        <taxon>Klebsormidiophyceae</taxon>
        <taxon>Klebsormidiales</taxon>
        <taxon>Klebsormidiaceae</taxon>
        <taxon>Klebsormidium</taxon>
    </lineage>
</organism>
<protein>
    <recommendedName>
        <fullName evidence="1">Protein kinase domain-containing protein</fullName>
    </recommendedName>
</protein>
<gene>
    <name evidence="2" type="ORF">KFL_001510220</name>
</gene>
<dbReference type="Pfam" id="PF00069">
    <property type="entry name" value="Pkinase"/>
    <property type="match status" value="1"/>
</dbReference>
<name>A0A1Y1I257_KLENI</name>
<proteinExistence type="predicted"/>
<dbReference type="OMA" id="WEGANLY"/>
<keyword evidence="3" id="KW-1185">Reference proteome</keyword>
<sequence length="168" mass="18641">MHLSLTLIYLYRLSCIDLKVENILFDLRRAVLADFGIAVRETEAAAKGAGGTLGYLSPEVYLHGYQTKESDVYALGVVLWALVTGSRPHYGFHDTRALLAYMAMGFWFAWPNEVHAYGGNLVALVERCCHVDPSQRPSARHVADDLLQIAELLRAQCSEDELEAAWGG</sequence>
<dbReference type="GO" id="GO:0004672">
    <property type="term" value="F:protein kinase activity"/>
    <property type="evidence" value="ECO:0007669"/>
    <property type="project" value="InterPro"/>
</dbReference>
<dbReference type="PROSITE" id="PS50011">
    <property type="entry name" value="PROTEIN_KINASE_DOM"/>
    <property type="match status" value="1"/>
</dbReference>
<accession>A0A1Y1I257</accession>
<dbReference type="OrthoDB" id="4062651at2759"/>
<dbReference type="InterPro" id="IPR051681">
    <property type="entry name" value="Ser/Thr_Kinases-Pseudokinases"/>
</dbReference>
<dbReference type="PANTHER" id="PTHR44329">
    <property type="entry name" value="SERINE/THREONINE-PROTEIN KINASE TNNI3K-RELATED"/>
    <property type="match status" value="1"/>
</dbReference>
<dbReference type="PANTHER" id="PTHR44329:SF260">
    <property type="entry name" value="PROTEIN KINASE DOMAIN-CONTAINING PROTEIN"/>
    <property type="match status" value="1"/>
</dbReference>
<dbReference type="STRING" id="105231.A0A1Y1I257"/>
<dbReference type="GO" id="GO:0005524">
    <property type="term" value="F:ATP binding"/>
    <property type="evidence" value="ECO:0007669"/>
    <property type="project" value="InterPro"/>
</dbReference>
<reference evidence="2 3" key="1">
    <citation type="journal article" date="2014" name="Nat. Commun.">
        <title>Klebsormidium flaccidum genome reveals primary factors for plant terrestrial adaptation.</title>
        <authorList>
            <person name="Hori K."/>
            <person name="Maruyama F."/>
            <person name="Fujisawa T."/>
            <person name="Togashi T."/>
            <person name="Yamamoto N."/>
            <person name="Seo M."/>
            <person name="Sato S."/>
            <person name="Yamada T."/>
            <person name="Mori H."/>
            <person name="Tajima N."/>
            <person name="Moriyama T."/>
            <person name="Ikeuchi M."/>
            <person name="Watanabe M."/>
            <person name="Wada H."/>
            <person name="Kobayashi K."/>
            <person name="Saito M."/>
            <person name="Masuda T."/>
            <person name="Sasaki-Sekimoto Y."/>
            <person name="Mashiguchi K."/>
            <person name="Awai K."/>
            <person name="Shimojima M."/>
            <person name="Masuda S."/>
            <person name="Iwai M."/>
            <person name="Nobusawa T."/>
            <person name="Narise T."/>
            <person name="Kondo S."/>
            <person name="Saito H."/>
            <person name="Sato R."/>
            <person name="Murakawa M."/>
            <person name="Ihara Y."/>
            <person name="Oshima-Yamada Y."/>
            <person name="Ohtaka K."/>
            <person name="Satoh M."/>
            <person name="Sonobe K."/>
            <person name="Ishii M."/>
            <person name="Ohtani R."/>
            <person name="Kanamori-Sato M."/>
            <person name="Honoki R."/>
            <person name="Miyazaki D."/>
            <person name="Mochizuki H."/>
            <person name="Umetsu J."/>
            <person name="Higashi K."/>
            <person name="Shibata D."/>
            <person name="Kamiya Y."/>
            <person name="Sato N."/>
            <person name="Nakamura Y."/>
            <person name="Tabata S."/>
            <person name="Ida S."/>
            <person name="Kurokawa K."/>
            <person name="Ohta H."/>
        </authorList>
    </citation>
    <scope>NUCLEOTIDE SEQUENCE [LARGE SCALE GENOMIC DNA]</scope>
    <source>
        <strain evidence="2 3">NIES-2285</strain>
    </source>
</reference>
<feature type="domain" description="Protein kinase" evidence="1">
    <location>
        <begin position="1"/>
        <end position="153"/>
    </location>
</feature>
<dbReference type="InterPro" id="IPR011009">
    <property type="entry name" value="Kinase-like_dom_sf"/>
</dbReference>
<evidence type="ECO:0000259" key="1">
    <source>
        <dbReference type="PROSITE" id="PS50011"/>
    </source>
</evidence>
<dbReference type="Proteomes" id="UP000054558">
    <property type="component" value="Unassembled WGS sequence"/>
</dbReference>
<dbReference type="AlphaFoldDB" id="A0A1Y1I257"/>
<evidence type="ECO:0000313" key="2">
    <source>
        <dbReference type="EMBL" id="GAQ83519.1"/>
    </source>
</evidence>
<dbReference type="SMART" id="SM00220">
    <property type="entry name" value="S_TKc"/>
    <property type="match status" value="1"/>
</dbReference>